<evidence type="ECO:0000313" key="3">
    <source>
        <dbReference type="Proteomes" id="UP000218811"/>
    </source>
</evidence>
<gene>
    <name evidence="2" type="ORF">WOLCODRAFT_157691</name>
</gene>
<keyword evidence="3" id="KW-1185">Reference proteome</keyword>
<reference evidence="2 3" key="1">
    <citation type="journal article" date="2012" name="Science">
        <title>The Paleozoic origin of enzymatic lignin decomposition reconstructed from 31 fungal genomes.</title>
        <authorList>
            <person name="Floudas D."/>
            <person name="Binder M."/>
            <person name="Riley R."/>
            <person name="Barry K."/>
            <person name="Blanchette R.A."/>
            <person name="Henrissat B."/>
            <person name="Martinez A.T."/>
            <person name="Otillar R."/>
            <person name="Spatafora J.W."/>
            <person name="Yadav J.S."/>
            <person name="Aerts A."/>
            <person name="Benoit I."/>
            <person name="Boyd A."/>
            <person name="Carlson A."/>
            <person name="Copeland A."/>
            <person name="Coutinho P.M."/>
            <person name="de Vries R.P."/>
            <person name="Ferreira P."/>
            <person name="Findley K."/>
            <person name="Foster B."/>
            <person name="Gaskell J."/>
            <person name="Glotzer D."/>
            <person name="Gorecki P."/>
            <person name="Heitman J."/>
            <person name="Hesse C."/>
            <person name="Hori C."/>
            <person name="Igarashi K."/>
            <person name="Jurgens J.A."/>
            <person name="Kallen N."/>
            <person name="Kersten P."/>
            <person name="Kohler A."/>
            <person name="Kuees U."/>
            <person name="Kumar T.K.A."/>
            <person name="Kuo A."/>
            <person name="LaButti K."/>
            <person name="Larrondo L.F."/>
            <person name="Lindquist E."/>
            <person name="Ling A."/>
            <person name="Lombard V."/>
            <person name="Lucas S."/>
            <person name="Lundell T."/>
            <person name="Martin R."/>
            <person name="McLaughlin D.J."/>
            <person name="Morgenstern I."/>
            <person name="Morin E."/>
            <person name="Murat C."/>
            <person name="Nagy L.G."/>
            <person name="Nolan M."/>
            <person name="Ohm R.A."/>
            <person name="Patyshakuliyeva A."/>
            <person name="Rokas A."/>
            <person name="Ruiz-Duenas F.J."/>
            <person name="Sabat G."/>
            <person name="Salamov A."/>
            <person name="Samejima M."/>
            <person name="Schmutz J."/>
            <person name="Slot J.C."/>
            <person name="St John F."/>
            <person name="Stenlid J."/>
            <person name="Sun H."/>
            <person name="Sun S."/>
            <person name="Syed K."/>
            <person name="Tsang A."/>
            <person name="Wiebenga A."/>
            <person name="Young D."/>
            <person name="Pisabarro A."/>
            <person name="Eastwood D.C."/>
            <person name="Martin F."/>
            <person name="Cullen D."/>
            <person name="Grigoriev I.V."/>
            <person name="Hibbett D.S."/>
        </authorList>
    </citation>
    <scope>NUCLEOTIDE SEQUENCE [LARGE SCALE GENOMIC DNA]</scope>
    <source>
        <strain evidence="2 3">MD-104</strain>
    </source>
</reference>
<dbReference type="AlphaFoldDB" id="A0A2H3JLV5"/>
<feature type="compositionally biased region" description="Polar residues" evidence="1">
    <location>
        <begin position="16"/>
        <end position="32"/>
    </location>
</feature>
<name>A0A2H3JLV5_WOLCO</name>
<sequence length="159" mass="18457">MTTRREQLSRVAPYNAEQSRYQGSSGNPSQPTAPRAREHTEEARDETDADYARGLYLSRVAAEWLQTMRALMRRLEGTAEHHFAERVTARRQCVQPATSNHVDEIISAEIVASEPDWLAEHFDQLPQDIVRERICITYDKYRRGLCLRPLIEDVDRMTR</sequence>
<organism evidence="2 3">
    <name type="scientific">Wolfiporia cocos (strain MD-104)</name>
    <name type="common">Brown rot fungus</name>
    <dbReference type="NCBI Taxonomy" id="742152"/>
    <lineage>
        <taxon>Eukaryota</taxon>
        <taxon>Fungi</taxon>
        <taxon>Dikarya</taxon>
        <taxon>Basidiomycota</taxon>
        <taxon>Agaricomycotina</taxon>
        <taxon>Agaricomycetes</taxon>
        <taxon>Polyporales</taxon>
        <taxon>Phaeolaceae</taxon>
        <taxon>Wolfiporia</taxon>
    </lineage>
</organism>
<protein>
    <submittedName>
        <fullName evidence="2">Uncharacterized protein</fullName>
    </submittedName>
</protein>
<evidence type="ECO:0000256" key="1">
    <source>
        <dbReference type="SAM" id="MobiDB-lite"/>
    </source>
</evidence>
<accession>A0A2H3JLV5</accession>
<dbReference type="Proteomes" id="UP000218811">
    <property type="component" value="Unassembled WGS sequence"/>
</dbReference>
<proteinExistence type="predicted"/>
<dbReference type="EMBL" id="KB467898">
    <property type="protein sequence ID" value="PCH36987.1"/>
    <property type="molecule type" value="Genomic_DNA"/>
</dbReference>
<evidence type="ECO:0000313" key="2">
    <source>
        <dbReference type="EMBL" id="PCH36987.1"/>
    </source>
</evidence>
<feature type="region of interest" description="Disordered" evidence="1">
    <location>
        <begin position="1"/>
        <end position="47"/>
    </location>
</feature>